<evidence type="ECO:0000256" key="4">
    <source>
        <dbReference type="ARBA" id="ARBA00023002"/>
    </source>
</evidence>
<evidence type="ECO:0000256" key="2">
    <source>
        <dbReference type="ARBA" id="ARBA00022630"/>
    </source>
</evidence>
<dbReference type="RefSeq" id="WP_069152660.1">
    <property type="nucleotide sequence ID" value="NZ_DAWDRA010000368.1"/>
</dbReference>
<dbReference type="EC" id="1.5.1.39" evidence="6"/>
<dbReference type="GO" id="GO:0008752">
    <property type="term" value="F:FMN reductase [NAD(P)H] activity"/>
    <property type="evidence" value="ECO:0007669"/>
    <property type="project" value="UniProtKB-EC"/>
</dbReference>
<dbReference type="Gene3D" id="3.40.109.10">
    <property type="entry name" value="NADH Oxidase"/>
    <property type="match status" value="1"/>
</dbReference>
<reference evidence="6 7" key="1">
    <citation type="submission" date="2016-07" db="EMBL/GenBank/DDBJ databases">
        <title>Characterization of isolates of Eisenbergiella tayi derived from blood cultures, using whole genome sequencing.</title>
        <authorList>
            <person name="Burdz T."/>
            <person name="Wiebe D."/>
            <person name="Huynh C."/>
            <person name="Bernard K."/>
        </authorList>
    </citation>
    <scope>NUCLEOTIDE SEQUENCE [LARGE SCALE GENOMIC DNA]</scope>
    <source>
        <strain evidence="6 7">NML 110608</strain>
    </source>
</reference>
<evidence type="ECO:0000259" key="5">
    <source>
        <dbReference type="Pfam" id="PF00881"/>
    </source>
</evidence>
<organism evidence="6 7">
    <name type="scientific">Eisenbergiella tayi</name>
    <dbReference type="NCBI Taxonomy" id="1432052"/>
    <lineage>
        <taxon>Bacteria</taxon>
        <taxon>Bacillati</taxon>
        <taxon>Bacillota</taxon>
        <taxon>Clostridia</taxon>
        <taxon>Lachnospirales</taxon>
        <taxon>Lachnospiraceae</taxon>
        <taxon>Eisenbergiella</taxon>
    </lineage>
</organism>
<dbReference type="AlphaFoldDB" id="A0A1E3ADQ8"/>
<proteinExistence type="inferred from homology"/>
<sequence length="258" mass="29351">MEKRKNETIELLMKRKSMRVFEDKPVPQDVKRQLLEASLRAATAGNMTLYTIIDVTDQALKDKLAVTCDNQPFIAAAPLVLIYCADYRRWYEAFCRVETEVRRPSYGDFMLAAEDAIIAAQTAVTAADALGLGTCYIGDILENYETHRLLLGLPDYVAPIAMIVGGYPSRQQEERRQTPRFAVEDIVHENGYDMEKAGRMMEMVEEKEDWHGEDLTLRLKAFCKRKWNCSFSEEMSRSVKAMLDAWAGPESGKTSGRE</sequence>
<keyword evidence="2" id="KW-0285">Flavoprotein</keyword>
<feature type="domain" description="Nitroreductase" evidence="5">
    <location>
        <begin position="13"/>
        <end position="166"/>
    </location>
</feature>
<evidence type="ECO:0000256" key="3">
    <source>
        <dbReference type="ARBA" id="ARBA00022643"/>
    </source>
</evidence>
<protein>
    <submittedName>
        <fullName evidence="6">FMN reductase [NAD(P)H]</fullName>
        <ecNumber evidence="6">1.5.1.39</ecNumber>
    </submittedName>
</protein>
<comment type="similarity">
    <text evidence="1">Belongs to the flavin oxidoreductase frp family.</text>
</comment>
<comment type="caution">
    <text evidence="6">The sequence shown here is derived from an EMBL/GenBank/DDBJ whole genome shotgun (WGS) entry which is preliminary data.</text>
</comment>
<keyword evidence="4 6" id="KW-0560">Oxidoreductase</keyword>
<evidence type="ECO:0000313" key="6">
    <source>
        <dbReference type="EMBL" id="ODM06863.1"/>
    </source>
</evidence>
<dbReference type="InterPro" id="IPR016446">
    <property type="entry name" value="Flavin_OxRdtase_Frp"/>
</dbReference>
<dbReference type="InterPro" id="IPR029479">
    <property type="entry name" value="Nitroreductase"/>
</dbReference>
<evidence type="ECO:0000313" key="7">
    <source>
        <dbReference type="Proteomes" id="UP000094067"/>
    </source>
</evidence>
<dbReference type="PATRIC" id="fig|1432052.4.peg.3072"/>
<dbReference type="Proteomes" id="UP000094067">
    <property type="component" value="Unassembled WGS sequence"/>
</dbReference>
<evidence type="ECO:0000256" key="1">
    <source>
        <dbReference type="ARBA" id="ARBA00008366"/>
    </source>
</evidence>
<dbReference type="SUPFAM" id="SSF55469">
    <property type="entry name" value="FMN-dependent nitroreductase-like"/>
    <property type="match status" value="1"/>
</dbReference>
<dbReference type="Pfam" id="PF00881">
    <property type="entry name" value="Nitroreductase"/>
    <property type="match status" value="1"/>
</dbReference>
<keyword evidence="3" id="KW-0288">FMN</keyword>
<accession>A0A1E3ADQ8</accession>
<name>A0A1E3ADQ8_9FIRM</name>
<dbReference type="InterPro" id="IPR000415">
    <property type="entry name" value="Nitroreductase-like"/>
</dbReference>
<dbReference type="EMBL" id="MCGH01000002">
    <property type="protein sequence ID" value="ODM06863.1"/>
    <property type="molecule type" value="Genomic_DNA"/>
</dbReference>
<gene>
    <name evidence="6" type="primary">nfrA2_2</name>
    <name evidence="6" type="ORF">BEI61_02753</name>
</gene>
<dbReference type="PANTHER" id="PTHR43425">
    <property type="entry name" value="OXYGEN-INSENSITIVE NADPH NITROREDUCTASE"/>
    <property type="match status" value="1"/>
</dbReference>
<dbReference type="PANTHER" id="PTHR43425:SF2">
    <property type="entry name" value="OXYGEN-INSENSITIVE NADPH NITROREDUCTASE"/>
    <property type="match status" value="1"/>
</dbReference>